<proteinExistence type="predicted"/>
<dbReference type="AlphaFoldDB" id="A0A6M3JQP1"/>
<sequence length="366" mass="37227">MAAIVWKGGATAVAQVNTEQPALMDIADTFTIVLTDYQGFSDSITYTAAAATAKDVVEGLMALAVAAKAAGAYGWKDVTCTENDVLLTITADTAGQPFYVTASSVGGTLTDASVTACAGNNIATQNENWVGGTAPADGDSIVIPADAAYDIYGADMTDKEIVGFTIEEGCTIDIGARNKPLALDLTYSAAAYDANLAGIGTQFLNLTNTDAVNITESGSAPGDGQYSKNLRGDAVSVTVACADGESVGIAGGSGEAMTITTLTINSGDVTIAAAVAPTTINVNGGTVFYHSTGTATTVNVGPSGTVDKRNTLNACTFTNVNMFAGAKLYDPYKTITLTNGVDLEQCGIEDVTLELGKHITVTPTAV</sequence>
<gene>
    <name evidence="1" type="ORF">MM415A02829_0002</name>
</gene>
<organism evidence="1">
    <name type="scientific">viral metagenome</name>
    <dbReference type="NCBI Taxonomy" id="1070528"/>
    <lineage>
        <taxon>unclassified sequences</taxon>
        <taxon>metagenomes</taxon>
        <taxon>organismal metagenomes</taxon>
    </lineage>
</organism>
<name>A0A6M3JQP1_9ZZZZ</name>
<accession>A0A6M3JQP1</accession>
<reference evidence="1" key="1">
    <citation type="submission" date="2020-03" db="EMBL/GenBank/DDBJ databases">
        <title>The deep terrestrial virosphere.</title>
        <authorList>
            <person name="Holmfeldt K."/>
            <person name="Nilsson E."/>
            <person name="Simone D."/>
            <person name="Lopez-Fernandez M."/>
            <person name="Wu X."/>
            <person name="de Brujin I."/>
            <person name="Lundin D."/>
            <person name="Andersson A."/>
            <person name="Bertilsson S."/>
            <person name="Dopson M."/>
        </authorList>
    </citation>
    <scope>NUCLEOTIDE SEQUENCE</scope>
    <source>
        <strain evidence="1">MM415A02829</strain>
    </source>
</reference>
<dbReference type="EMBL" id="MT141936">
    <property type="protein sequence ID" value="QJA72253.1"/>
    <property type="molecule type" value="Genomic_DNA"/>
</dbReference>
<evidence type="ECO:0000313" key="1">
    <source>
        <dbReference type="EMBL" id="QJA72253.1"/>
    </source>
</evidence>
<protein>
    <submittedName>
        <fullName evidence="1">Uncharacterized protein</fullName>
    </submittedName>
</protein>